<dbReference type="Proteomes" id="UP000287166">
    <property type="component" value="Unassembled WGS sequence"/>
</dbReference>
<dbReference type="RefSeq" id="XP_027620903.1">
    <property type="nucleotide sequence ID" value="XM_027765102.1"/>
</dbReference>
<protein>
    <submittedName>
        <fullName evidence="2">Uncharacterized protein</fullName>
    </submittedName>
</protein>
<gene>
    <name evidence="2" type="ORF">SCP_1800120</name>
</gene>
<dbReference type="GeneID" id="38786907"/>
<dbReference type="InParanoid" id="A0A401H6K8"/>
<feature type="compositionally biased region" description="Basic and acidic residues" evidence="1">
    <location>
        <begin position="51"/>
        <end position="72"/>
    </location>
</feature>
<accession>A0A401H6K8</accession>
<proteinExistence type="predicted"/>
<reference evidence="2 3" key="1">
    <citation type="journal article" date="2018" name="Sci. Rep.">
        <title>Genome sequence of the cauliflower mushroom Sparassis crispa (Hanabiratake) and its association with beneficial usage.</title>
        <authorList>
            <person name="Kiyama R."/>
            <person name="Furutani Y."/>
            <person name="Kawaguchi K."/>
            <person name="Nakanishi T."/>
        </authorList>
    </citation>
    <scope>NUCLEOTIDE SEQUENCE [LARGE SCALE GENOMIC DNA]</scope>
</reference>
<keyword evidence="3" id="KW-1185">Reference proteome</keyword>
<evidence type="ECO:0000256" key="1">
    <source>
        <dbReference type="SAM" id="MobiDB-lite"/>
    </source>
</evidence>
<evidence type="ECO:0000313" key="2">
    <source>
        <dbReference type="EMBL" id="GBE89990.1"/>
    </source>
</evidence>
<sequence>MRQTMARPTKNAKDDTIAHNEHRRKVGHRQDGRQPEVILVIQPSPTSKSVHVFDAKREHHETAPREKRDVQFDRQLPARAPEERALKQPRRGPPPLPDALQEVFLAMYSASRSTPTTTSAMLSAKA</sequence>
<dbReference type="EMBL" id="BFAD01000018">
    <property type="protein sequence ID" value="GBE89990.1"/>
    <property type="molecule type" value="Genomic_DNA"/>
</dbReference>
<dbReference type="AlphaFoldDB" id="A0A401H6K8"/>
<organism evidence="2 3">
    <name type="scientific">Sparassis crispa</name>
    <dbReference type="NCBI Taxonomy" id="139825"/>
    <lineage>
        <taxon>Eukaryota</taxon>
        <taxon>Fungi</taxon>
        <taxon>Dikarya</taxon>
        <taxon>Basidiomycota</taxon>
        <taxon>Agaricomycotina</taxon>
        <taxon>Agaricomycetes</taxon>
        <taxon>Polyporales</taxon>
        <taxon>Sparassidaceae</taxon>
        <taxon>Sparassis</taxon>
    </lineage>
</organism>
<evidence type="ECO:0000313" key="3">
    <source>
        <dbReference type="Proteomes" id="UP000287166"/>
    </source>
</evidence>
<comment type="caution">
    <text evidence="2">The sequence shown here is derived from an EMBL/GenBank/DDBJ whole genome shotgun (WGS) entry which is preliminary data.</text>
</comment>
<feature type="compositionally biased region" description="Basic and acidic residues" evidence="1">
    <location>
        <begin position="11"/>
        <end position="20"/>
    </location>
</feature>
<feature type="region of interest" description="Disordered" evidence="1">
    <location>
        <begin position="1"/>
        <end position="98"/>
    </location>
</feature>
<name>A0A401H6K8_9APHY</name>